<dbReference type="AlphaFoldDB" id="A0A653KAV4"/>
<sequence>MKNSGTLDLPHTQDILKAKGSRLGKLKLYENKNKIKQ</sequence>
<dbReference type="Proteomes" id="UP000430404">
    <property type="component" value="Unassembled WGS sequence"/>
</dbReference>
<dbReference type="EMBL" id="CABWKZ010000048">
    <property type="protein sequence ID" value="VXA58130.1"/>
    <property type="molecule type" value="Genomic_DNA"/>
</dbReference>
<evidence type="ECO:0000313" key="1">
    <source>
        <dbReference type="EMBL" id="VXA58130.1"/>
    </source>
</evidence>
<protein>
    <submittedName>
        <fullName evidence="1">Uncharacterized protein</fullName>
    </submittedName>
</protein>
<evidence type="ECO:0000313" key="2">
    <source>
        <dbReference type="Proteomes" id="UP000430404"/>
    </source>
</evidence>
<gene>
    <name evidence="1" type="ORF">ACI8B_520011</name>
</gene>
<name>A0A653KAV4_9GAMM</name>
<proteinExistence type="predicted"/>
<accession>A0A653KAV4</accession>
<reference evidence="1 2" key="1">
    <citation type="submission" date="2019-10" db="EMBL/GenBank/DDBJ databases">
        <authorList>
            <person name="Karimi E."/>
        </authorList>
    </citation>
    <scope>NUCLEOTIDE SEQUENCE [LARGE SCALE GENOMIC DNA]</scope>
    <source>
        <strain evidence="1">Acinetobacter sp. 8BE</strain>
    </source>
</reference>
<organism evidence="1 2">
    <name type="scientific">Acinetobacter proteolyticus</name>
    <dbReference type="NCBI Taxonomy" id="1776741"/>
    <lineage>
        <taxon>Bacteria</taxon>
        <taxon>Pseudomonadati</taxon>
        <taxon>Pseudomonadota</taxon>
        <taxon>Gammaproteobacteria</taxon>
        <taxon>Moraxellales</taxon>
        <taxon>Moraxellaceae</taxon>
        <taxon>Acinetobacter</taxon>
    </lineage>
</organism>